<evidence type="ECO:0000256" key="1">
    <source>
        <dbReference type="ARBA" id="ARBA00004448"/>
    </source>
</evidence>
<keyword evidence="5" id="KW-0677">Repeat</keyword>
<evidence type="ECO:0000256" key="8">
    <source>
        <dbReference type="ARBA" id="ARBA00023128"/>
    </source>
</evidence>
<dbReference type="InterPro" id="IPR050567">
    <property type="entry name" value="Mitochondrial_Carrier"/>
</dbReference>
<reference evidence="12" key="1">
    <citation type="submission" date="2020-11" db="EMBL/GenBank/DDBJ databases">
        <title>Kefir isolates.</title>
        <authorList>
            <person name="Marcisauskas S."/>
            <person name="Kim Y."/>
            <person name="Blasche S."/>
        </authorList>
    </citation>
    <scope>NUCLEOTIDE SEQUENCE</scope>
    <source>
        <strain evidence="12">Olga-1</strain>
    </source>
</reference>
<gene>
    <name evidence="12" type="ORF">C6P40_000428</name>
</gene>
<dbReference type="PROSITE" id="PS50920">
    <property type="entry name" value="SOLCAR"/>
    <property type="match status" value="3"/>
</dbReference>
<dbReference type="SUPFAM" id="SSF103506">
    <property type="entry name" value="Mitochondrial carrier"/>
    <property type="match status" value="1"/>
</dbReference>
<dbReference type="Proteomes" id="UP000697127">
    <property type="component" value="Unassembled WGS sequence"/>
</dbReference>
<comment type="caution">
    <text evidence="12">The sequence shown here is derived from an EMBL/GenBank/DDBJ whole genome shotgun (WGS) entry which is preliminary data.</text>
</comment>
<evidence type="ECO:0000313" key="13">
    <source>
        <dbReference type="Proteomes" id="UP000697127"/>
    </source>
</evidence>
<dbReference type="EMBL" id="PUHW01000118">
    <property type="protein sequence ID" value="KAG0688849.1"/>
    <property type="molecule type" value="Genomic_DNA"/>
</dbReference>
<feature type="repeat" description="Solcar" evidence="10">
    <location>
        <begin position="30"/>
        <end position="112"/>
    </location>
</feature>
<comment type="subcellular location">
    <subcellularLocation>
        <location evidence="1">Mitochondrion inner membrane</location>
        <topology evidence="1">Multi-pass membrane protein</topology>
    </subcellularLocation>
</comment>
<dbReference type="InterPro" id="IPR018108">
    <property type="entry name" value="MCP_transmembrane"/>
</dbReference>
<evidence type="ECO:0000256" key="4">
    <source>
        <dbReference type="ARBA" id="ARBA00022692"/>
    </source>
</evidence>
<evidence type="ECO:0000256" key="9">
    <source>
        <dbReference type="ARBA" id="ARBA00023136"/>
    </source>
</evidence>
<dbReference type="InterPro" id="IPR023395">
    <property type="entry name" value="MCP_dom_sf"/>
</dbReference>
<evidence type="ECO:0000256" key="7">
    <source>
        <dbReference type="ARBA" id="ARBA00022989"/>
    </source>
</evidence>
<keyword evidence="4 10" id="KW-0812">Transmembrane</keyword>
<keyword evidence="3 11" id="KW-0813">Transport</keyword>
<dbReference type="PANTHER" id="PTHR45624">
    <property type="entry name" value="MITOCHONDRIAL BASIC AMINO ACIDS TRANSPORTER-RELATED"/>
    <property type="match status" value="1"/>
</dbReference>
<protein>
    <submittedName>
        <fullName evidence="12">Uncharacterized protein</fullName>
    </submittedName>
</protein>
<evidence type="ECO:0000256" key="10">
    <source>
        <dbReference type="PROSITE-ProRule" id="PRU00282"/>
    </source>
</evidence>
<dbReference type="AlphaFoldDB" id="A0A9P7BGK1"/>
<keyword evidence="6" id="KW-0999">Mitochondrion inner membrane</keyword>
<dbReference type="PRINTS" id="PR00926">
    <property type="entry name" value="MITOCARRIER"/>
</dbReference>
<evidence type="ECO:0000256" key="6">
    <source>
        <dbReference type="ARBA" id="ARBA00022792"/>
    </source>
</evidence>
<dbReference type="GO" id="GO:0022857">
    <property type="term" value="F:transmembrane transporter activity"/>
    <property type="evidence" value="ECO:0007669"/>
    <property type="project" value="TreeGrafter"/>
</dbReference>
<evidence type="ECO:0000256" key="11">
    <source>
        <dbReference type="RuleBase" id="RU000488"/>
    </source>
</evidence>
<accession>A0A9P7BGK1</accession>
<keyword evidence="13" id="KW-1185">Reference proteome</keyword>
<dbReference type="GO" id="GO:0005743">
    <property type="term" value="C:mitochondrial inner membrane"/>
    <property type="evidence" value="ECO:0007669"/>
    <property type="project" value="UniProtKB-SubCell"/>
</dbReference>
<feature type="repeat" description="Solcar" evidence="10">
    <location>
        <begin position="135"/>
        <end position="232"/>
    </location>
</feature>
<evidence type="ECO:0000256" key="5">
    <source>
        <dbReference type="ARBA" id="ARBA00022737"/>
    </source>
</evidence>
<dbReference type="InterPro" id="IPR002067">
    <property type="entry name" value="MCP"/>
</dbReference>
<organism evidence="12 13">
    <name type="scientific">Pichia californica</name>
    <dbReference type="NCBI Taxonomy" id="460514"/>
    <lineage>
        <taxon>Eukaryota</taxon>
        <taxon>Fungi</taxon>
        <taxon>Dikarya</taxon>
        <taxon>Ascomycota</taxon>
        <taxon>Saccharomycotina</taxon>
        <taxon>Pichiomycetes</taxon>
        <taxon>Pichiales</taxon>
        <taxon>Pichiaceae</taxon>
        <taxon>Pichia</taxon>
    </lineage>
</organism>
<keyword evidence="8" id="KW-0496">Mitochondrion</keyword>
<proteinExistence type="inferred from homology"/>
<dbReference type="Gene3D" id="1.50.40.10">
    <property type="entry name" value="Mitochondrial carrier domain"/>
    <property type="match status" value="1"/>
</dbReference>
<dbReference type="PANTHER" id="PTHR45624:SF9">
    <property type="entry name" value="CARRIER PROTEIN, PUTATIVE (AFU_ORTHOLOGUE AFUA_4G06390)-RELATED"/>
    <property type="match status" value="1"/>
</dbReference>
<comment type="similarity">
    <text evidence="2 11">Belongs to the mitochondrial carrier (TC 2.A.29) family.</text>
</comment>
<keyword evidence="9 10" id="KW-0472">Membrane</keyword>
<name>A0A9P7BGK1_9ASCO</name>
<keyword evidence="7" id="KW-1133">Transmembrane helix</keyword>
<evidence type="ECO:0000256" key="3">
    <source>
        <dbReference type="ARBA" id="ARBA00022448"/>
    </source>
</evidence>
<feature type="repeat" description="Solcar" evidence="10">
    <location>
        <begin position="251"/>
        <end position="341"/>
    </location>
</feature>
<dbReference type="Pfam" id="PF00153">
    <property type="entry name" value="Mito_carr"/>
    <property type="match status" value="3"/>
</dbReference>
<evidence type="ECO:0000313" key="12">
    <source>
        <dbReference type="EMBL" id="KAG0688849.1"/>
    </source>
</evidence>
<evidence type="ECO:0000256" key="2">
    <source>
        <dbReference type="ARBA" id="ARBA00006375"/>
    </source>
</evidence>
<sequence length="343" mass="38417">MTIDKKPDVIPAITGDIVYKDPLFIMPYLLEPYKVGILSYASSMLSTTAGYPLDSIKTRMQTHSYKGAIDCLTTTIKTEGIRGLFRGMIAPLISTAMSRSMTVSIYTDTKPYIANILPAFNLDYIQDPHTKRFIQNFPVSFLSGIVSGATISLFACPFELTKIFQQIVIVVNKDTKVNLNSTVLPTKVIDVARNIVKYEGWLGLYSGYRYHIVRDSLSAGFFYSVYETMKLQLQLTNAESDFFSETTKPKIDALCVPLSGAMAGCIAWGTIYPLDTIKSRYQRDILGNIIRQKLGLSKLPITPTKLTFPTKEMYRGFAPSITRSVCVTMIFFSAFEYLMKNIA</sequence>